<evidence type="ECO:0000259" key="4">
    <source>
        <dbReference type="PROSITE" id="PS51995"/>
    </source>
</evidence>
<feature type="region of interest" description="Disordered" evidence="3">
    <location>
        <begin position="78"/>
        <end position="98"/>
    </location>
</feature>
<dbReference type="Proteomes" id="UP000283700">
    <property type="component" value="Unassembled WGS sequence"/>
</dbReference>
<dbReference type="InterPro" id="IPR047568">
    <property type="entry name" value="ATLF-like_dom"/>
</dbReference>
<reference evidence="5 6" key="1">
    <citation type="submission" date="2018-08" db="EMBL/GenBank/DDBJ databases">
        <title>A genome reference for cultivated species of the human gut microbiota.</title>
        <authorList>
            <person name="Zou Y."/>
            <person name="Xue W."/>
            <person name="Luo G."/>
        </authorList>
    </citation>
    <scope>NUCLEOTIDE SEQUENCE [LARGE SCALE GENOMIC DNA]</scope>
    <source>
        <strain evidence="5 6">AF31-17AC</strain>
    </source>
</reference>
<dbReference type="InterPro" id="IPR014781">
    <property type="entry name" value="Anthrax_toxin_lethal/edema_N/C"/>
</dbReference>
<dbReference type="GO" id="GO:0008237">
    <property type="term" value="F:metallopeptidase activity"/>
    <property type="evidence" value="ECO:0007669"/>
    <property type="project" value="InterPro"/>
</dbReference>
<sequence length="321" mass="36764">MEREKIKLSLFYLMLCLIILLCLSNKVIAKENTPNSYNIPTDCYLKVTPRKKKTVLTQSSTPQITVKKTTKVTTKKERMKKTAKKNFSKTTTKTRKRKKVSKNVTVSTVVETVTVTTTKILKKKGSKIRTVVRKTVTTVKTTKTTIATSNNSININSLDRGFMISKFSDIKGHVNPKVYNAFDELGFTFKIDSQLKTTGVFSIQNHWIKLKNGRSAYLLHELGHFVSCLKGKNGSKIDTSSEFVRIYNTEKNNYVGYNKGYVTRTSSEFFAEAFRDYTDNPIILKKCCPQTYAYMEKMVNSISANDIVNFRNRYGWCWTKN</sequence>
<dbReference type="RefSeq" id="WP_118486288.1">
    <property type="nucleotide sequence ID" value="NZ_QRQO01000032.1"/>
</dbReference>
<dbReference type="InterPro" id="IPR024079">
    <property type="entry name" value="MetalloPept_cat_dom_sf"/>
</dbReference>
<organism evidence="5 6">
    <name type="scientific">Anaerobutyricum hallii</name>
    <dbReference type="NCBI Taxonomy" id="39488"/>
    <lineage>
        <taxon>Bacteria</taxon>
        <taxon>Bacillati</taxon>
        <taxon>Bacillota</taxon>
        <taxon>Clostridia</taxon>
        <taxon>Lachnospirales</taxon>
        <taxon>Lachnospiraceae</taxon>
        <taxon>Anaerobutyricum</taxon>
    </lineage>
</organism>
<comment type="subcellular location">
    <subcellularLocation>
        <location evidence="1">Secreted</location>
    </subcellularLocation>
</comment>
<evidence type="ECO:0000256" key="3">
    <source>
        <dbReference type="SAM" id="MobiDB-lite"/>
    </source>
</evidence>
<proteinExistence type="predicted"/>
<keyword evidence="2" id="KW-0964">Secreted</keyword>
<evidence type="ECO:0000256" key="1">
    <source>
        <dbReference type="ARBA" id="ARBA00004613"/>
    </source>
</evidence>
<dbReference type="SUPFAM" id="SSF55486">
    <property type="entry name" value="Metalloproteases ('zincins'), catalytic domain"/>
    <property type="match status" value="1"/>
</dbReference>
<dbReference type="EMBL" id="QRQO01000032">
    <property type="protein sequence ID" value="RHN11785.1"/>
    <property type="molecule type" value="Genomic_DNA"/>
</dbReference>
<dbReference type="CDD" id="cd20184">
    <property type="entry name" value="M34_peptidase_like"/>
    <property type="match status" value="1"/>
</dbReference>
<comment type="caution">
    <text evidence="5">The sequence shown here is derived from an EMBL/GenBank/DDBJ whole genome shotgun (WGS) entry which is preliminary data.</text>
</comment>
<dbReference type="Gene3D" id="3.40.390.10">
    <property type="entry name" value="Collagenase (Catalytic Domain)"/>
    <property type="match status" value="1"/>
</dbReference>
<accession>A0A415U0Q6</accession>
<dbReference type="Pfam" id="PF07737">
    <property type="entry name" value="ATLF"/>
    <property type="match status" value="1"/>
</dbReference>
<gene>
    <name evidence="5" type="ORF">DWZ29_11200</name>
</gene>
<protein>
    <recommendedName>
        <fullName evidence="4">ATLF-like domain-containing protein</fullName>
    </recommendedName>
</protein>
<name>A0A415U0Q6_9FIRM</name>
<dbReference type="PROSITE" id="PS51995">
    <property type="entry name" value="ATLF"/>
    <property type="match status" value="1"/>
</dbReference>
<feature type="domain" description="ATLF-like" evidence="4">
    <location>
        <begin position="97"/>
        <end position="300"/>
    </location>
</feature>
<dbReference type="GO" id="GO:0005576">
    <property type="term" value="C:extracellular region"/>
    <property type="evidence" value="ECO:0007669"/>
    <property type="project" value="UniProtKB-SubCell"/>
</dbReference>
<dbReference type="AlphaFoldDB" id="A0A415U0Q6"/>
<evidence type="ECO:0000313" key="5">
    <source>
        <dbReference type="EMBL" id="RHN11785.1"/>
    </source>
</evidence>
<evidence type="ECO:0000313" key="6">
    <source>
        <dbReference type="Proteomes" id="UP000283700"/>
    </source>
</evidence>
<evidence type="ECO:0000256" key="2">
    <source>
        <dbReference type="ARBA" id="ARBA00022525"/>
    </source>
</evidence>